<evidence type="ECO:0000256" key="3">
    <source>
        <dbReference type="ARBA" id="ARBA00040635"/>
    </source>
</evidence>
<comment type="similarity">
    <text evidence="1">Belongs to the ETF beta-subunit/FixA family.</text>
</comment>
<dbReference type="Gene3D" id="3.40.50.620">
    <property type="entry name" value="HUPs"/>
    <property type="match status" value="1"/>
</dbReference>
<dbReference type="PROSITE" id="PS01065">
    <property type="entry name" value="ETF_BETA"/>
    <property type="match status" value="1"/>
</dbReference>
<keyword evidence="2" id="KW-0249">Electron transport</keyword>
<dbReference type="PANTHER" id="PTHR21294:SF17">
    <property type="entry name" value="PROTEIN FIXA"/>
    <property type="match status" value="1"/>
</dbReference>
<dbReference type="Pfam" id="PF01012">
    <property type="entry name" value="ETF"/>
    <property type="match status" value="1"/>
</dbReference>
<dbReference type="Proteomes" id="UP000782117">
    <property type="component" value="Unassembled WGS sequence"/>
</dbReference>
<name>A0ABS2F9T8_9BACE</name>
<gene>
    <name evidence="5" type="ORF">H6A24_10405</name>
</gene>
<dbReference type="EMBL" id="JACJKJ010000011">
    <property type="protein sequence ID" value="MBM6806896.1"/>
    <property type="molecule type" value="Genomic_DNA"/>
</dbReference>
<protein>
    <recommendedName>
        <fullName evidence="3">Protein FixA</fullName>
    </recommendedName>
</protein>
<evidence type="ECO:0000313" key="6">
    <source>
        <dbReference type="Proteomes" id="UP000782117"/>
    </source>
</evidence>
<evidence type="ECO:0000256" key="1">
    <source>
        <dbReference type="ARBA" id="ARBA00007557"/>
    </source>
</evidence>
<organism evidence="5 6">
    <name type="scientific">Bacteroides caecicola</name>
    <dbReference type="NCBI Taxonomy" id="1462569"/>
    <lineage>
        <taxon>Bacteria</taxon>
        <taxon>Pseudomonadati</taxon>
        <taxon>Bacteroidota</taxon>
        <taxon>Bacteroidia</taxon>
        <taxon>Bacteroidales</taxon>
        <taxon>Bacteroidaceae</taxon>
        <taxon>Bacteroides</taxon>
    </lineage>
</organism>
<keyword evidence="2" id="KW-0813">Transport</keyword>
<comment type="caution">
    <text evidence="5">The sequence shown here is derived from an EMBL/GenBank/DDBJ whole genome shotgun (WGS) entry which is preliminary data.</text>
</comment>
<feature type="domain" description="Electron transfer flavoprotein alpha/beta-subunit N-terminal" evidence="4">
    <location>
        <begin position="26"/>
        <end position="209"/>
    </location>
</feature>
<dbReference type="PIRSF" id="PIRSF000090">
    <property type="entry name" value="Beta-ETF"/>
    <property type="match status" value="1"/>
</dbReference>
<dbReference type="InterPro" id="IPR014730">
    <property type="entry name" value="ETF_a/b_N"/>
</dbReference>
<evidence type="ECO:0000256" key="2">
    <source>
        <dbReference type="ARBA" id="ARBA00022982"/>
    </source>
</evidence>
<dbReference type="InterPro" id="IPR033948">
    <property type="entry name" value="ETF_beta_N"/>
</dbReference>
<evidence type="ECO:0000259" key="4">
    <source>
        <dbReference type="SMART" id="SM00893"/>
    </source>
</evidence>
<evidence type="ECO:0000313" key="5">
    <source>
        <dbReference type="EMBL" id="MBM6806896.1"/>
    </source>
</evidence>
<dbReference type="CDD" id="cd01714">
    <property type="entry name" value="ETF_beta"/>
    <property type="match status" value="1"/>
</dbReference>
<dbReference type="PANTHER" id="PTHR21294">
    <property type="entry name" value="ELECTRON TRANSFER FLAVOPROTEIN BETA-SUBUNIT"/>
    <property type="match status" value="1"/>
</dbReference>
<dbReference type="InterPro" id="IPR012255">
    <property type="entry name" value="ETF_b"/>
</dbReference>
<reference evidence="5 6" key="1">
    <citation type="journal article" date="2021" name="Sci. Rep.">
        <title>The distribution of antibiotic resistance genes in chicken gut microbiota commensals.</title>
        <authorList>
            <person name="Juricova H."/>
            <person name="Matiasovicova J."/>
            <person name="Kubasova T."/>
            <person name="Cejkova D."/>
            <person name="Rychlik I."/>
        </authorList>
    </citation>
    <scope>NUCLEOTIDE SEQUENCE [LARGE SCALE GENOMIC DNA]</scope>
    <source>
        <strain evidence="5 6">An768</strain>
    </source>
</reference>
<proteinExistence type="inferred from homology"/>
<sequence length="295" mass="31610">MNLKIVVLAKQVPDTRNVGKDAMNADGTINRAALPAIFNPEDLNALEQALRLKDAHPGSTVTILTMGPGRAAEIIREGLYRGADNGYLLTDRAFAGADTLATSYALATAIRKIGEYDIIIGGRQAIDGDTAQVGPQVAEKLGLPQVTYVEEIQEVAEGRIRVKRHIDGGVETVEAPLPIVLTVNGSAAPCRPRNAKLVQKYKRALGGQEKAVLTKDGATLAYADLYEKRPYLNLVEWSVADVNGDTKQCGLSGSPTKVKKIENIIFQAKESKTISGSDADVENLIIELLANHTIG</sequence>
<keyword evidence="6" id="KW-1185">Reference proteome</keyword>
<dbReference type="InterPro" id="IPR000049">
    <property type="entry name" value="ET-Flavoprotein_bsu_CS"/>
</dbReference>
<dbReference type="InterPro" id="IPR014729">
    <property type="entry name" value="Rossmann-like_a/b/a_fold"/>
</dbReference>
<dbReference type="RefSeq" id="WP_204500755.1">
    <property type="nucleotide sequence ID" value="NZ_JACJKJ010000011.1"/>
</dbReference>
<accession>A0ABS2F9T8</accession>
<dbReference type="SUPFAM" id="SSF52402">
    <property type="entry name" value="Adenine nucleotide alpha hydrolases-like"/>
    <property type="match status" value="1"/>
</dbReference>
<dbReference type="SMART" id="SM00893">
    <property type="entry name" value="ETF"/>
    <property type="match status" value="1"/>
</dbReference>